<protein>
    <submittedName>
        <fullName evidence="8">Uncharacterized protein</fullName>
    </submittedName>
</protein>
<feature type="region of interest" description="Disordered" evidence="1">
    <location>
        <begin position="40"/>
        <end position="60"/>
    </location>
</feature>
<reference evidence="5" key="5">
    <citation type="submission" date="2020-05" db="EMBL/GenBank/DDBJ databases">
        <title>Complete genome sequence of Bradyrhizobium diazoefficiens XF4 isolated from soybean nodule.</title>
        <authorList>
            <person name="Noda R."/>
            <person name="Kakizaki K."/>
            <person name="Minamisawa K."/>
        </authorList>
    </citation>
    <scope>NUCLEOTIDE SEQUENCE</scope>
    <source>
        <strain evidence="5">XF4</strain>
    </source>
</reference>
<reference evidence="9" key="9">
    <citation type="submission" date="2020-05" db="EMBL/GenBank/DDBJ databases">
        <title>Complete genome sequence of Bradyrhizobium diazoefficiens XF9 isolated from soybean nodule.</title>
        <authorList>
            <person name="Noda R."/>
            <person name="Kakizaki K."/>
            <person name="Minamisawa K."/>
        </authorList>
    </citation>
    <scope>NUCLEOTIDE SEQUENCE</scope>
    <source>
        <strain evidence="9">XF9</strain>
    </source>
</reference>
<evidence type="ECO:0000313" key="7">
    <source>
        <dbReference type="EMBL" id="BCE61730.1"/>
    </source>
</evidence>
<gene>
    <name evidence="10" type="ORF">XF10B_05280</name>
    <name evidence="2" type="ORF">XF1B_06110</name>
    <name evidence="3" type="ORF">XF2B_05280</name>
    <name evidence="4" type="ORF">XF3B_05300</name>
    <name evidence="5" type="ORF">XF4B_05310</name>
    <name evidence="6" type="ORF">XF5B_05270</name>
    <name evidence="7" type="ORF">XF6B_05290</name>
    <name evidence="8" type="ORF">XF8B_05910</name>
    <name evidence="9" type="ORF">XF9B_05310</name>
</gene>
<dbReference type="EMBL" id="AP023094">
    <property type="protein sequence ID" value="BCE44182.1"/>
    <property type="molecule type" value="Genomic_DNA"/>
</dbReference>
<dbReference type="EMBL" id="AP023096">
    <property type="protein sequence ID" value="BCE61730.1"/>
    <property type="molecule type" value="Genomic_DNA"/>
</dbReference>
<evidence type="ECO:0000313" key="10">
    <source>
        <dbReference type="EMBL" id="BCE87730.1"/>
    </source>
</evidence>
<evidence type="ECO:0000313" key="8">
    <source>
        <dbReference type="EMBL" id="BCE70480.1"/>
    </source>
</evidence>
<organism evidence="8">
    <name type="scientific">Bradyrhizobium diazoefficiens</name>
    <dbReference type="NCBI Taxonomy" id="1355477"/>
    <lineage>
        <taxon>Bacteria</taxon>
        <taxon>Pseudomonadati</taxon>
        <taxon>Pseudomonadota</taxon>
        <taxon>Alphaproteobacteria</taxon>
        <taxon>Hyphomicrobiales</taxon>
        <taxon>Nitrobacteraceae</taxon>
        <taxon>Bradyrhizobium</taxon>
    </lineage>
</organism>
<evidence type="ECO:0000313" key="2">
    <source>
        <dbReference type="EMBL" id="BCE17930.1"/>
    </source>
</evidence>
<dbReference type="EMBL" id="AP023093">
    <property type="protein sequence ID" value="BCE35499.1"/>
    <property type="molecule type" value="Genomic_DNA"/>
</dbReference>
<dbReference type="EMBL" id="AP023095">
    <property type="protein sequence ID" value="BCE53015.1"/>
    <property type="molecule type" value="Genomic_DNA"/>
</dbReference>
<proteinExistence type="predicted"/>
<dbReference type="EMBL" id="AP023098">
    <property type="protein sequence ID" value="BCE79110.1"/>
    <property type="molecule type" value="Genomic_DNA"/>
</dbReference>
<reference evidence="4" key="4">
    <citation type="submission" date="2020-05" db="EMBL/GenBank/DDBJ databases">
        <title>Complete genome sequence of Bradyrhizobium diazoefficiens XF3 isolated from soybean nodule.</title>
        <authorList>
            <person name="Noda R."/>
            <person name="Kakizaki K."/>
            <person name="Minamisawa K."/>
        </authorList>
    </citation>
    <scope>NUCLEOTIDE SEQUENCE</scope>
    <source>
        <strain evidence="4">XF3</strain>
    </source>
</reference>
<dbReference type="AlphaFoldDB" id="A0A810B3W2"/>
<reference evidence="3" key="3">
    <citation type="submission" date="2020-05" db="EMBL/GenBank/DDBJ databases">
        <title>Complete genome sequence of Bradyrhizobium diazoefficiens XF2 isolated from soybean nodule.</title>
        <authorList>
            <person name="Noda R."/>
            <person name="Kakizaki K."/>
            <person name="Minamisawa K."/>
        </authorList>
    </citation>
    <scope>NUCLEOTIDE SEQUENCE</scope>
    <source>
        <strain evidence="3">XF2</strain>
    </source>
</reference>
<dbReference type="EMBL" id="AP023099">
    <property type="protein sequence ID" value="BCE87730.1"/>
    <property type="molecule type" value="Genomic_DNA"/>
</dbReference>
<dbReference type="EMBL" id="AP023097">
    <property type="protein sequence ID" value="BCE70480.1"/>
    <property type="molecule type" value="Genomic_DNA"/>
</dbReference>
<evidence type="ECO:0000313" key="5">
    <source>
        <dbReference type="EMBL" id="BCE44182.1"/>
    </source>
</evidence>
<evidence type="ECO:0000256" key="1">
    <source>
        <dbReference type="SAM" id="MobiDB-lite"/>
    </source>
</evidence>
<reference evidence="6" key="6">
    <citation type="submission" date="2020-05" db="EMBL/GenBank/DDBJ databases">
        <title>Complete genome sequence of Bradyrhizobium diazoefficiens XF5 isolated from soybean nodule.</title>
        <authorList>
            <person name="Noda R."/>
            <person name="Kakizaki K."/>
            <person name="Minamisawa K."/>
        </authorList>
    </citation>
    <scope>NUCLEOTIDE SEQUENCE</scope>
    <source>
        <strain evidence="6">XF5</strain>
    </source>
</reference>
<dbReference type="EMBL" id="AP023091">
    <property type="protein sequence ID" value="BCE17930.1"/>
    <property type="molecule type" value="Genomic_DNA"/>
</dbReference>
<name>A0A810B3W2_9BRAD</name>
<reference evidence="7" key="7">
    <citation type="submission" date="2020-05" db="EMBL/GenBank/DDBJ databases">
        <title>Complete genome sequence of Bradyrhizobium diazoefficiens XF6 isolated from soybean nodule.</title>
        <authorList>
            <person name="Noda R."/>
            <person name="Kakizaki K."/>
            <person name="Minamisawa K."/>
        </authorList>
    </citation>
    <scope>NUCLEOTIDE SEQUENCE</scope>
    <source>
        <strain evidence="7">XF6</strain>
    </source>
</reference>
<reference evidence="2" key="1">
    <citation type="submission" date="2020-05" db="EMBL/GenBank/DDBJ databases">
        <title>Complete genome sequence of Bradyrhizobium diazoefficiens XF1 isolated from soybean nodule.</title>
        <authorList>
            <person name="Noda R."/>
            <person name="Kakizaki K."/>
            <person name="Minamisawa K."/>
        </authorList>
    </citation>
    <scope>NUCLEOTIDE SEQUENCE</scope>
    <source>
        <strain evidence="2">XF1</strain>
    </source>
</reference>
<dbReference type="EMBL" id="AP023092">
    <property type="protein sequence ID" value="BCE26759.1"/>
    <property type="molecule type" value="Genomic_DNA"/>
</dbReference>
<accession>A0A810B3W2</accession>
<evidence type="ECO:0000313" key="3">
    <source>
        <dbReference type="EMBL" id="BCE26759.1"/>
    </source>
</evidence>
<evidence type="ECO:0000313" key="9">
    <source>
        <dbReference type="EMBL" id="BCE79110.1"/>
    </source>
</evidence>
<sequence>MIAACAAFGANVPNGADEGALSVVKQVVLVASGACIAGFAGDSNARSPVSSRGAKRARDP</sequence>
<evidence type="ECO:0000313" key="6">
    <source>
        <dbReference type="EMBL" id="BCE53015.1"/>
    </source>
</evidence>
<evidence type="ECO:0000313" key="4">
    <source>
        <dbReference type="EMBL" id="BCE35499.1"/>
    </source>
</evidence>
<reference evidence="10" key="2">
    <citation type="submission" date="2020-05" db="EMBL/GenBank/DDBJ databases">
        <title>Complete genome sequence of Bradyrhizobium diazoefficiens XF10 isolated from soybean nodule.</title>
        <authorList>
            <person name="Noda R."/>
            <person name="Kakizaki K."/>
            <person name="Minamisawa K."/>
        </authorList>
    </citation>
    <scope>NUCLEOTIDE SEQUENCE</scope>
    <source>
        <strain evidence="10">XF10</strain>
    </source>
</reference>
<reference evidence="8" key="8">
    <citation type="submission" date="2020-05" db="EMBL/GenBank/DDBJ databases">
        <title>Complete genome sequence of Bradyrhizobium diazoefficiens XF8 isolated from soybean nodule.</title>
        <authorList>
            <person name="Noda R."/>
            <person name="Kakizaki K."/>
            <person name="Minamisawa K."/>
        </authorList>
    </citation>
    <scope>NUCLEOTIDE SEQUENCE</scope>
    <source>
        <strain evidence="8">XF8</strain>
    </source>
</reference>